<dbReference type="InterPro" id="IPR038418">
    <property type="entry name" value="6-PTP_synth/QueD_sf"/>
</dbReference>
<evidence type="ECO:0000256" key="4">
    <source>
        <dbReference type="ARBA" id="ARBA00023239"/>
    </source>
</evidence>
<dbReference type="PANTHER" id="PTHR12589">
    <property type="entry name" value="PYRUVOYL TETRAHYDROBIOPTERIN SYNTHASE"/>
    <property type="match status" value="1"/>
</dbReference>
<accession>A0A381RB31</accession>
<evidence type="ECO:0000256" key="1">
    <source>
        <dbReference type="ARBA" id="ARBA00001947"/>
    </source>
</evidence>
<keyword evidence="4" id="KW-0456">Lyase</keyword>
<dbReference type="AlphaFoldDB" id="A0A381RB31"/>
<dbReference type="GO" id="GO:0046872">
    <property type="term" value="F:metal ion binding"/>
    <property type="evidence" value="ECO:0007669"/>
    <property type="project" value="UniProtKB-KW"/>
</dbReference>
<sequence length="139" mass="16111">MTSNNTYLTKVFHFCAAHKYGNSEWSDEKNIEVFGKDFRVHGHNYTLHVTVKGELNPDTGFIVELEGLKRIVKKHIISKLDHSQFEKDISWFKGKQPSTENLVVFIWESIAPHLEDCALHRIRLVETPTIYTDYYGPSS</sequence>
<name>A0A381RB31_9ZZZZ</name>
<keyword evidence="3" id="KW-0862">Zinc</keyword>
<dbReference type="GO" id="GO:0016829">
    <property type="term" value="F:lyase activity"/>
    <property type="evidence" value="ECO:0007669"/>
    <property type="project" value="UniProtKB-KW"/>
</dbReference>
<dbReference type="Pfam" id="PF01242">
    <property type="entry name" value="PTPS"/>
    <property type="match status" value="1"/>
</dbReference>
<proteinExistence type="predicted"/>
<evidence type="ECO:0000256" key="2">
    <source>
        <dbReference type="ARBA" id="ARBA00022723"/>
    </source>
</evidence>
<evidence type="ECO:0000313" key="5">
    <source>
        <dbReference type="EMBL" id="SUZ88414.1"/>
    </source>
</evidence>
<dbReference type="SUPFAM" id="SSF55620">
    <property type="entry name" value="Tetrahydrobiopterin biosynthesis enzymes-like"/>
    <property type="match status" value="1"/>
</dbReference>
<dbReference type="PANTHER" id="PTHR12589:SF7">
    <property type="entry name" value="6-PYRUVOYL TETRAHYDROBIOPTERIN SYNTHASE"/>
    <property type="match status" value="1"/>
</dbReference>
<evidence type="ECO:0008006" key="6">
    <source>
        <dbReference type="Google" id="ProtNLM"/>
    </source>
</evidence>
<dbReference type="EMBL" id="UINC01001769">
    <property type="protein sequence ID" value="SUZ88414.1"/>
    <property type="molecule type" value="Genomic_DNA"/>
</dbReference>
<dbReference type="InterPro" id="IPR007115">
    <property type="entry name" value="6-PTP_synth/QueD"/>
</dbReference>
<gene>
    <name evidence="5" type="ORF">METZ01_LOCUS41268</name>
</gene>
<comment type="cofactor">
    <cofactor evidence="1">
        <name>Zn(2+)</name>
        <dbReference type="ChEBI" id="CHEBI:29105"/>
    </cofactor>
</comment>
<dbReference type="FunFam" id="3.30.479.10:FF:000003">
    <property type="entry name" value="6-pyruvoyl tetrahydrobiopterin synthase"/>
    <property type="match status" value="1"/>
</dbReference>
<protein>
    <recommendedName>
        <fullName evidence="6">6-pyruvoyl tetrahydrobiopterin synthase</fullName>
    </recommendedName>
</protein>
<reference evidence="5" key="1">
    <citation type="submission" date="2018-05" db="EMBL/GenBank/DDBJ databases">
        <authorList>
            <person name="Lanie J.A."/>
            <person name="Ng W.-L."/>
            <person name="Kazmierczak K.M."/>
            <person name="Andrzejewski T.M."/>
            <person name="Davidsen T.M."/>
            <person name="Wayne K.J."/>
            <person name="Tettelin H."/>
            <person name="Glass J.I."/>
            <person name="Rusch D."/>
            <person name="Podicherti R."/>
            <person name="Tsui H.-C.T."/>
            <person name="Winkler M.E."/>
        </authorList>
    </citation>
    <scope>NUCLEOTIDE SEQUENCE</scope>
</reference>
<keyword evidence="2" id="KW-0479">Metal-binding</keyword>
<evidence type="ECO:0000256" key="3">
    <source>
        <dbReference type="ARBA" id="ARBA00022833"/>
    </source>
</evidence>
<organism evidence="5">
    <name type="scientific">marine metagenome</name>
    <dbReference type="NCBI Taxonomy" id="408172"/>
    <lineage>
        <taxon>unclassified sequences</taxon>
        <taxon>metagenomes</taxon>
        <taxon>ecological metagenomes</taxon>
    </lineage>
</organism>
<dbReference type="Gene3D" id="3.30.479.10">
    <property type="entry name" value="6-pyruvoyl tetrahydropterin synthase/QueD"/>
    <property type="match status" value="1"/>
</dbReference>